<dbReference type="GO" id="GO:0008417">
    <property type="term" value="F:fucosyltransferase activity"/>
    <property type="evidence" value="ECO:0007669"/>
    <property type="project" value="InterPro"/>
</dbReference>
<dbReference type="PANTHER" id="PTHR11929">
    <property type="entry name" value="ALPHA- 1,3 -FUCOSYLTRANSFERASE"/>
    <property type="match status" value="1"/>
</dbReference>
<evidence type="ECO:0000259" key="4">
    <source>
        <dbReference type="Pfam" id="PF00852"/>
    </source>
</evidence>
<comment type="similarity">
    <text evidence="1">Belongs to the glycosyltransferase 10 family.</text>
</comment>
<evidence type="ECO:0000256" key="1">
    <source>
        <dbReference type="ARBA" id="ARBA00008919"/>
    </source>
</evidence>
<keyword evidence="2" id="KW-0328">Glycosyltransferase</keyword>
<protein>
    <submittedName>
        <fullName evidence="6">Uncharacterized protein</fullName>
    </submittedName>
</protein>
<reference key="1">
    <citation type="submission" date="2010-11" db="EMBL/GenBank/DDBJ databases">
        <title>The complete genome of Paludibacter propionicigenes DSM 17365.</title>
        <authorList>
            <consortium name="US DOE Joint Genome Institute (JGI-PGF)"/>
            <person name="Lucas S."/>
            <person name="Copeland A."/>
            <person name="Lapidus A."/>
            <person name="Bruce D."/>
            <person name="Goodwin L."/>
            <person name="Pitluck S."/>
            <person name="Kyrpides N."/>
            <person name="Mavromatis K."/>
            <person name="Ivanova N."/>
            <person name="Munk A.C."/>
            <person name="Brettin T."/>
            <person name="Detter J.C."/>
            <person name="Han C."/>
            <person name="Tapia R."/>
            <person name="Land M."/>
            <person name="Hauser L."/>
            <person name="Markowitz V."/>
            <person name="Cheng J.-F."/>
            <person name="Hugenholtz P."/>
            <person name="Woyke T."/>
            <person name="Wu D."/>
            <person name="Gronow S."/>
            <person name="Wellnitz S."/>
            <person name="Brambilla E."/>
            <person name="Klenk H.-P."/>
            <person name="Eisen J.A."/>
        </authorList>
    </citation>
    <scope>NUCLEOTIDE SEQUENCE</scope>
    <source>
        <strain>WB4</strain>
    </source>
</reference>
<feature type="domain" description="Fucosyltransferase C-terminal" evidence="4">
    <location>
        <begin position="160"/>
        <end position="292"/>
    </location>
</feature>
<dbReference type="KEGG" id="ppn:Palpr_1136"/>
<keyword evidence="3" id="KW-0808">Transferase</keyword>
<dbReference type="AlphaFoldDB" id="E4T3I9"/>
<reference evidence="6 7" key="2">
    <citation type="journal article" date="2011" name="Stand. Genomic Sci.">
        <title>Complete genome sequence of Paludibacter propionicigenes type strain (WB4).</title>
        <authorList>
            <person name="Gronow S."/>
            <person name="Munk C."/>
            <person name="Lapidus A."/>
            <person name="Nolan M."/>
            <person name="Lucas S."/>
            <person name="Hammon N."/>
            <person name="Deshpande S."/>
            <person name="Cheng J.F."/>
            <person name="Tapia R."/>
            <person name="Han C."/>
            <person name="Goodwin L."/>
            <person name="Pitluck S."/>
            <person name="Liolios K."/>
            <person name="Ivanova N."/>
            <person name="Mavromatis K."/>
            <person name="Mikhailova N."/>
            <person name="Pati A."/>
            <person name="Chen A."/>
            <person name="Palaniappan K."/>
            <person name="Land M."/>
            <person name="Hauser L."/>
            <person name="Chang Y.J."/>
            <person name="Jeffries C.D."/>
            <person name="Brambilla E."/>
            <person name="Rohde M."/>
            <person name="Goker M."/>
            <person name="Detter J.C."/>
            <person name="Woyke T."/>
            <person name="Bristow J."/>
            <person name="Eisen J.A."/>
            <person name="Markowitz V."/>
            <person name="Hugenholtz P."/>
            <person name="Kyrpides N.C."/>
            <person name="Klenk H.P."/>
        </authorList>
    </citation>
    <scope>NUCLEOTIDE SEQUENCE [LARGE SCALE GENOMIC DNA]</scope>
    <source>
        <strain evidence="7">DSM 17365 / JCM 13257 / WB4</strain>
    </source>
</reference>
<evidence type="ECO:0000256" key="3">
    <source>
        <dbReference type="ARBA" id="ARBA00022679"/>
    </source>
</evidence>
<dbReference type="InterPro" id="IPR038577">
    <property type="entry name" value="GT10-like_C_sf"/>
</dbReference>
<name>E4T3I9_PALPW</name>
<feature type="domain" description="Alpha-(1,3)-fucosyltransferase FucT N-terminal" evidence="5">
    <location>
        <begin position="29"/>
        <end position="130"/>
    </location>
</feature>
<dbReference type="InterPro" id="IPR001503">
    <property type="entry name" value="Glyco_trans_10"/>
</dbReference>
<dbReference type="EMBL" id="CP002345">
    <property type="protein sequence ID" value="ADQ79283.1"/>
    <property type="molecule type" value="Genomic_DNA"/>
</dbReference>
<dbReference type="OrthoDB" id="9791032at2"/>
<dbReference type="InterPro" id="IPR041058">
    <property type="entry name" value="FucT_N"/>
</dbReference>
<dbReference type="Pfam" id="PF18025">
    <property type="entry name" value="FucT_N"/>
    <property type="match status" value="1"/>
</dbReference>
<dbReference type="HOGENOM" id="CLU_064454_0_0_10"/>
<dbReference type="RefSeq" id="WP_013444652.1">
    <property type="nucleotide sequence ID" value="NC_014734.1"/>
</dbReference>
<evidence type="ECO:0000313" key="7">
    <source>
        <dbReference type="Proteomes" id="UP000008718"/>
    </source>
</evidence>
<sequence>MNISDSLKLFNFFFNRYSDDTRLNKNGQIRFYNFWDTQLPHEMWFTRFIQHHKLNSNYSAKINFYSVLGPAETLKYRRKGLNIFFSGENMHDERFDEYRLACEKKPFDLSIGFDGDNFGSNIRFPLWILYLFEPESTYEDIKVKVGRLSKKSADNRVRFCSLVASHDWNGIRTEIMDSLQSIDIVSSGGKFRQNTNELYTTYNDNKHEFLKQFKFNICPENSNAEGYITEKIFQSIEAGCIPVYWGANNRPEPEILNQDAIFCWNQGKDNTNLLNVINDLTMDENKYIDFASQQRFLPHAAEVIWSYFETLEQKMRYLTTQ</sequence>
<dbReference type="Pfam" id="PF00852">
    <property type="entry name" value="Glyco_transf_10"/>
    <property type="match status" value="1"/>
</dbReference>
<keyword evidence="7" id="KW-1185">Reference proteome</keyword>
<dbReference type="PANTHER" id="PTHR11929:SF194">
    <property type="entry name" value="ALPHA-(1,3)-FUCOSYLTRANSFERASE 10"/>
    <property type="match status" value="1"/>
</dbReference>
<dbReference type="SUPFAM" id="SSF53756">
    <property type="entry name" value="UDP-Glycosyltransferase/glycogen phosphorylase"/>
    <property type="match status" value="1"/>
</dbReference>
<organism evidence="6 7">
    <name type="scientific">Paludibacter propionicigenes (strain DSM 17365 / JCM 13257 / WB4)</name>
    <dbReference type="NCBI Taxonomy" id="694427"/>
    <lineage>
        <taxon>Bacteria</taxon>
        <taxon>Pseudomonadati</taxon>
        <taxon>Bacteroidota</taxon>
        <taxon>Bacteroidia</taxon>
        <taxon>Bacteroidales</taxon>
        <taxon>Paludibacteraceae</taxon>
        <taxon>Paludibacter</taxon>
    </lineage>
</organism>
<evidence type="ECO:0000313" key="6">
    <source>
        <dbReference type="EMBL" id="ADQ79283.1"/>
    </source>
</evidence>
<gene>
    <name evidence="6" type="ordered locus">Palpr_1136</name>
</gene>
<dbReference type="STRING" id="694427.Palpr_1136"/>
<dbReference type="GO" id="GO:0016020">
    <property type="term" value="C:membrane"/>
    <property type="evidence" value="ECO:0007669"/>
    <property type="project" value="InterPro"/>
</dbReference>
<dbReference type="eggNOG" id="ENOG5031UV7">
    <property type="taxonomic scope" value="Bacteria"/>
</dbReference>
<evidence type="ECO:0000259" key="5">
    <source>
        <dbReference type="Pfam" id="PF18025"/>
    </source>
</evidence>
<dbReference type="Gene3D" id="3.40.50.11660">
    <property type="entry name" value="Glycosyl transferase family 10, C-terminal domain"/>
    <property type="match status" value="1"/>
</dbReference>
<dbReference type="InterPro" id="IPR055270">
    <property type="entry name" value="Glyco_tran_10_C"/>
</dbReference>
<accession>E4T3I9</accession>
<dbReference type="CAZy" id="GT10">
    <property type="family name" value="Glycosyltransferase Family 10"/>
</dbReference>
<evidence type="ECO:0000256" key="2">
    <source>
        <dbReference type="ARBA" id="ARBA00022676"/>
    </source>
</evidence>
<proteinExistence type="inferred from homology"/>
<dbReference type="Proteomes" id="UP000008718">
    <property type="component" value="Chromosome"/>
</dbReference>